<dbReference type="InterPro" id="IPR002073">
    <property type="entry name" value="PDEase_catalytic_dom"/>
</dbReference>
<dbReference type="GO" id="GO:0004016">
    <property type="term" value="F:adenylate cyclase activity"/>
    <property type="evidence" value="ECO:0007669"/>
    <property type="project" value="TreeGrafter"/>
</dbReference>
<dbReference type="GO" id="GO:0005886">
    <property type="term" value="C:plasma membrane"/>
    <property type="evidence" value="ECO:0007669"/>
    <property type="project" value="TreeGrafter"/>
</dbReference>
<evidence type="ECO:0000259" key="9">
    <source>
        <dbReference type="PROSITE" id="PS50125"/>
    </source>
</evidence>
<dbReference type="SUPFAM" id="SSF109604">
    <property type="entry name" value="HD-domain/PDEase-like"/>
    <property type="match status" value="1"/>
</dbReference>
<keyword evidence="4 8" id="KW-1133">Transmembrane helix</keyword>
<keyword evidence="5 8" id="KW-0472">Membrane</keyword>
<dbReference type="GO" id="GO:0004383">
    <property type="term" value="F:guanylate cyclase activity"/>
    <property type="evidence" value="ECO:0007669"/>
    <property type="project" value="TreeGrafter"/>
</dbReference>
<dbReference type="SUPFAM" id="SSF55073">
    <property type="entry name" value="Nucleotide cyclase"/>
    <property type="match status" value="1"/>
</dbReference>
<evidence type="ECO:0000256" key="5">
    <source>
        <dbReference type="ARBA" id="ARBA00023136"/>
    </source>
</evidence>
<feature type="compositionally biased region" description="Polar residues" evidence="7">
    <location>
        <begin position="34"/>
        <end position="53"/>
    </location>
</feature>
<evidence type="ECO:0000313" key="11">
    <source>
        <dbReference type="Proteomes" id="UP001153069"/>
    </source>
</evidence>
<dbReference type="AlphaFoldDB" id="A0A9N8HAU7"/>
<feature type="transmembrane region" description="Helical" evidence="8">
    <location>
        <begin position="468"/>
        <end position="487"/>
    </location>
</feature>
<dbReference type="GO" id="GO:0035556">
    <property type="term" value="P:intracellular signal transduction"/>
    <property type="evidence" value="ECO:0007669"/>
    <property type="project" value="InterPro"/>
</dbReference>
<keyword evidence="11" id="KW-1185">Reference proteome</keyword>
<dbReference type="Gene3D" id="1.10.1300.10">
    <property type="entry name" value="3'5'-cyclic nucleotide phosphodiesterase, catalytic domain"/>
    <property type="match status" value="1"/>
</dbReference>
<feature type="transmembrane region" description="Helical" evidence="8">
    <location>
        <begin position="67"/>
        <end position="89"/>
    </location>
</feature>
<keyword evidence="3" id="KW-0547">Nucleotide-binding</keyword>
<protein>
    <submittedName>
        <fullName evidence="10">Receptor-type guanylate cyclase gcy</fullName>
    </submittedName>
</protein>
<feature type="region of interest" description="Disordered" evidence="7">
    <location>
        <begin position="1"/>
        <end position="53"/>
    </location>
</feature>
<feature type="compositionally biased region" description="Acidic residues" evidence="7">
    <location>
        <begin position="12"/>
        <end position="30"/>
    </location>
</feature>
<reference evidence="10" key="1">
    <citation type="submission" date="2020-06" db="EMBL/GenBank/DDBJ databases">
        <authorList>
            <consortium name="Plant Systems Biology data submission"/>
        </authorList>
    </citation>
    <scope>NUCLEOTIDE SEQUENCE</scope>
    <source>
        <strain evidence="10">D6</strain>
    </source>
</reference>
<dbReference type="Gene3D" id="3.30.70.1230">
    <property type="entry name" value="Nucleotide cyclase"/>
    <property type="match status" value="1"/>
</dbReference>
<dbReference type="InterPro" id="IPR050401">
    <property type="entry name" value="Cyclic_nucleotide_synthase"/>
</dbReference>
<dbReference type="InterPro" id="IPR001054">
    <property type="entry name" value="A/G_cyclase"/>
</dbReference>
<accession>A0A9N8HAU7</accession>
<dbReference type="GO" id="GO:0004114">
    <property type="term" value="F:3',5'-cyclic-nucleotide phosphodiesterase activity"/>
    <property type="evidence" value="ECO:0007669"/>
    <property type="project" value="InterPro"/>
</dbReference>
<keyword evidence="10" id="KW-0675">Receptor</keyword>
<evidence type="ECO:0000256" key="6">
    <source>
        <dbReference type="ARBA" id="ARBA00023239"/>
    </source>
</evidence>
<proteinExistence type="predicted"/>
<comment type="caution">
    <text evidence="10">The sequence shown here is derived from an EMBL/GenBank/DDBJ whole genome shotgun (WGS) entry which is preliminary data.</text>
</comment>
<evidence type="ECO:0000256" key="4">
    <source>
        <dbReference type="ARBA" id="ARBA00022989"/>
    </source>
</evidence>
<evidence type="ECO:0000256" key="1">
    <source>
        <dbReference type="ARBA" id="ARBA00004370"/>
    </source>
</evidence>
<gene>
    <name evidence="10" type="ORF">SEMRO_160_G072290.1</name>
</gene>
<dbReference type="GO" id="GO:0007168">
    <property type="term" value="P:receptor guanylyl cyclase signaling pathway"/>
    <property type="evidence" value="ECO:0007669"/>
    <property type="project" value="TreeGrafter"/>
</dbReference>
<dbReference type="CDD" id="cd07302">
    <property type="entry name" value="CHD"/>
    <property type="match status" value="1"/>
</dbReference>
<dbReference type="InterPro" id="IPR036971">
    <property type="entry name" value="PDEase_catalytic_dom_sf"/>
</dbReference>
<dbReference type="EMBL" id="CAICTM010000159">
    <property type="protein sequence ID" value="CAB9503263.1"/>
    <property type="molecule type" value="Genomic_DNA"/>
</dbReference>
<keyword evidence="2 8" id="KW-0812">Transmembrane</keyword>
<evidence type="ECO:0000256" key="7">
    <source>
        <dbReference type="SAM" id="MobiDB-lite"/>
    </source>
</evidence>
<keyword evidence="6" id="KW-0456">Lyase</keyword>
<dbReference type="PANTHER" id="PTHR11920:SF335">
    <property type="entry name" value="GUANYLATE CYCLASE"/>
    <property type="match status" value="1"/>
</dbReference>
<evidence type="ECO:0000313" key="10">
    <source>
        <dbReference type="EMBL" id="CAB9503263.1"/>
    </source>
</evidence>
<evidence type="ECO:0000256" key="2">
    <source>
        <dbReference type="ARBA" id="ARBA00022692"/>
    </source>
</evidence>
<feature type="domain" description="Guanylate cyclase" evidence="9">
    <location>
        <begin position="565"/>
        <end position="709"/>
    </location>
</feature>
<dbReference type="Proteomes" id="UP001153069">
    <property type="component" value="Unassembled WGS sequence"/>
</dbReference>
<comment type="subcellular location">
    <subcellularLocation>
        <location evidence="1">Membrane</location>
    </subcellularLocation>
</comment>
<dbReference type="PANTHER" id="PTHR11920">
    <property type="entry name" value="GUANYLYL CYCLASE"/>
    <property type="match status" value="1"/>
</dbReference>
<sequence>MMSRAASKSFDSDDDSIMASDDEMFQDDDDHTSTKASGTLANNSSDESTSTIKNRISKKESQNVFRLRLLVVLVLLLTALAISYTVYWLTSSAEAEEFKVQYEGAAEKIIASFEDIMHKMGSISTLGVAFTAYSVNFGDNWPFIALPNFQQRAGNARHMSGALFVGVAPVVTRENFDAWDEYVTSEDNRWIDEADVYQEQLGMNGFGSMANYHKTHLTDRKVDLMHRFDATGKAFREETTESPYFPLWQTSPFVNSSGLVNRNILCRKNVTQLIANVMTTESAYLGDILRAPPGNSSDPNTMTALFATLMSMNEGHSVPYGGEPLVEMYLPIFDAFNESQRRVVGILKTIINWESYLRNILPSNVNGIEVVIDYECAGAEQNLIADTDKNGEDAGFTFLLNGPEVKFIAYGDQHEGFDEWMRNGNLITDNLDDGTVRGIEVDPTCSYDIHVYPTQKFYDHHHTSMPMVITWSIVAVFLFTIGVFLFYDHLVEYRQSVVLKTATQTTAIVSSLFPRNVRKRLLETDNDGHLRLSTKSRLKSFVINGDAEEIGSTAAPIADLYPQCTVFFGDICGFTVKFGKLQCILAWSSTREPAQVFVLLQSLYQAYDVLAKRRRVFKVETIGDCYMAVTGLPEPQEKHAINMVRFAWDALLETNKVTKRLECSLGPDTADLTLRIGIHSGPVTAGVLRGDRARFQLFGDTVNTASRMETTGRCGKIQISEATASILRESAKEHWLTPREDMVNAKGKGIMIAYWAHPSCLKGSVASGESSEAKSAQLSDTPTLSADERLVEWVVDLILYDIKKILHTRMHSKPQPSTEKLVYHPPSGKICLDEIQDIVHMPEYNASIAACRSAHDDISVNKAVVSQLREYVGAIANMYRGNFFHNFEHACHVVMSSKKLLTRIVTPELSEEQLEKLKRKKHAGDLACHIHKFTYGINSEPLALLAVTFSSLIHDVDHRGISNMQMMKEEPDMAHKYRGKSIAECNSLDLAWDLFMEDRFQDLRRCMFLNQQELLQFRQLVVNIVLATDIFDKDLNGLRRSRWEQAFADHHCVDFDTDLRATIVLEHIIQASDVSHTMQHWQVYQKWNKRLFREMTHAFKNGKLAKDPATFWYRGELGFFDNYIIPLAGKLKECGVFGVSSDEYLNYAVQNRAEWAERGEQLVEDMVADMQDPSEHNSRRGSNLVASLLDNADLYRQATESTNLVTNALYCQPADHPESCDCCKGGKQ</sequence>
<dbReference type="Pfam" id="PF00233">
    <property type="entry name" value="PDEase_I"/>
    <property type="match status" value="1"/>
</dbReference>
<dbReference type="PROSITE" id="PS50125">
    <property type="entry name" value="GUANYLATE_CYCLASE_2"/>
    <property type="match status" value="1"/>
</dbReference>
<evidence type="ECO:0000256" key="3">
    <source>
        <dbReference type="ARBA" id="ARBA00022741"/>
    </source>
</evidence>
<dbReference type="GO" id="GO:0000166">
    <property type="term" value="F:nucleotide binding"/>
    <property type="evidence" value="ECO:0007669"/>
    <property type="project" value="UniProtKB-KW"/>
</dbReference>
<dbReference type="SMART" id="SM00044">
    <property type="entry name" value="CYCc"/>
    <property type="match status" value="1"/>
</dbReference>
<dbReference type="Pfam" id="PF00211">
    <property type="entry name" value="Guanylate_cyc"/>
    <property type="match status" value="1"/>
</dbReference>
<dbReference type="GO" id="GO:0001653">
    <property type="term" value="F:peptide receptor activity"/>
    <property type="evidence" value="ECO:0007669"/>
    <property type="project" value="TreeGrafter"/>
</dbReference>
<dbReference type="InterPro" id="IPR029787">
    <property type="entry name" value="Nucleotide_cyclase"/>
</dbReference>
<name>A0A9N8HAU7_9STRA</name>
<evidence type="ECO:0000256" key="8">
    <source>
        <dbReference type="SAM" id="Phobius"/>
    </source>
</evidence>
<organism evidence="10 11">
    <name type="scientific">Seminavis robusta</name>
    <dbReference type="NCBI Taxonomy" id="568900"/>
    <lineage>
        <taxon>Eukaryota</taxon>
        <taxon>Sar</taxon>
        <taxon>Stramenopiles</taxon>
        <taxon>Ochrophyta</taxon>
        <taxon>Bacillariophyta</taxon>
        <taxon>Bacillariophyceae</taxon>
        <taxon>Bacillariophycidae</taxon>
        <taxon>Naviculales</taxon>
        <taxon>Naviculaceae</taxon>
        <taxon>Seminavis</taxon>
    </lineage>
</organism>